<feature type="region of interest" description="Disordered" evidence="6">
    <location>
        <begin position="267"/>
        <end position="353"/>
    </location>
</feature>
<evidence type="ECO:0000313" key="8">
    <source>
        <dbReference type="EMBL" id="MBB1115506.1"/>
    </source>
</evidence>
<dbReference type="Pfam" id="PF00149">
    <property type="entry name" value="Metallophos"/>
    <property type="match status" value="1"/>
</dbReference>
<dbReference type="PANTHER" id="PTHR40942:SF4">
    <property type="entry name" value="CYTOCHROME C5"/>
    <property type="match status" value="1"/>
</dbReference>
<evidence type="ECO:0000256" key="3">
    <source>
        <dbReference type="ARBA" id="ARBA00022801"/>
    </source>
</evidence>
<sequence>MSIWAIGDLQGCYDVTCRLLEKIKFDPAADKLWFCGDLVNRGGQSLETLRLVHSLREQSVVVLGNHDLSLLAVGARTEEEQRKVNPDLQRVVLAEDRDVLLEWLRMQRLIHVDRELGWMMFHAGLAPKWTVAMAEKHAREVEAQLHGNGYRKLFRNMYGDKPSWSPGLAGYDRSRAIINIFTRMRYCSPRGRIAMEDKGTPGTQAQGIYPWFEVPGRVERELKMVCGHWSTLGLTITQGVHAIDTGAVWGGKLTALQLDSEELRVVQVPGRDVPRPEAAVAERPPRRPRPEAASPPAGGAATTGNNNGPRARGNRQRGNHRQRGPRSSDGNKPQGSGGGNGGTGNPAPPATDR</sequence>
<dbReference type="HAMAP" id="MF_00199">
    <property type="entry name" value="ApaH"/>
    <property type="match status" value="1"/>
</dbReference>
<dbReference type="Proteomes" id="UP000550609">
    <property type="component" value="Unassembled WGS sequence"/>
</dbReference>
<name>A0A7W3UX75_9GAMM</name>
<dbReference type="GO" id="GO:0008803">
    <property type="term" value="F:bis(5'-nucleosyl)-tetraphosphatase (symmetrical) activity"/>
    <property type="evidence" value="ECO:0007669"/>
    <property type="project" value="UniProtKB-UniRule"/>
</dbReference>
<dbReference type="InterPro" id="IPR004843">
    <property type="entry name" value="Calcineurin-like_PHP"/>
</dbReference>
<gene>
    <name evidence="5" type="primary">apaH</name>
    <name evidence="8" type="ORF">H4O09_00295</name>
</gene>
<dbReference type="PANTHER" id="PTHR40942">
    <property type="match status" value="1"/>
</dbReference>
<dbReference type="Gene3D" id="3.60.21.10">
    <property type="match status" value="1"/>
</dbReference>
<dbReference type="NCBIfam" id="NF001204">
    <property type="entry name" value="PRK00166.1"/>
    <property type="match status" value="1"/>
</dbReference>
<accession>A0A7W3UX75</accession>
<dbReference type="RefSeq" id="WP_182620983.1">
    <property type="nucleotide sequence ID" value="NZ_JACIUV010000001.1"/>
</dbReference>
<dbReference type="EC" id="3.6.1.41" evidence="5"/>
<dbReference type="NCBIfam" id="TIGR00668">
    <property type="entry name" value="apaH"/>
    <property type="match status" value="1"/>
</dbReference>
<reference evidence="8 9" key="1">
    <citation type="submission" date="2020-08" db="EMBL/GenBank/DDBJ databases">
        <title>Stenotrophomonas sp. W1S232.</title>
        <authorList>
            <person name="Deng Y."/>
        </authorList>
    </citation>
    <scope>NUCLEOTIDE SEQUENCE [LARGE SCALE GENOMIC DNA]</scope>
    <source>
        <strain evidence="8 9">W1S232</strain>
    </source>
</reference>
<comment type="similarity">
    <text evidence="2 5">Belongs to the Ap4A hydrolase family.</text>
</comment>
<evidence type="ECO:0000313" key="9">
    <source>
        <dbReference type="Proteomes" id="UP000550609"/>
    </source>
</evidence>
<comment type="catalytic activity">
    <reaction evidence="4 5">
        <text>P(1),P(4)-bis(5'-adenosyl) tetraphosphate + H2O = 2 ADP + 2 H(+)</text>
        <dbReference type="Rhea" id="RHEA:24252"/>
        <dbReference type="ChEBI" id="CHEBI:15377"/>
        <dbReference type="ChEBI" id="CHEBI:15378"/>
        <dbReference type="ChEBI" id="CHEBI:58141"/>
        <dbReference type="ChEBI" id="CHEBI:456216"/>
        <dbReference type="EC" id="3.6.1.41"/>
    </reaction>
</comment>
<organism evidence="8 9">
    <name type="scientific">Stenotrophomonas koreensis</name>
    <dbReference type="NCBI Taxonomy" id="266128"/>
    <lineage>
        <taxon>Bacteria</taxon>
        <taxon>Pseudomonadati</taxon>
        <taxon>Pseudomonadota</taxon>
        <taxon>Gammaproteobacteria</taxon>
        <taxon>Lysobacterales</taxon>
        <taxon>Lysobacteraceae</taxon>
        <taxon>Stenotrophomonas</taxon>
    </lineage>
</organism>
<comment type="caution">
    <text evidence="8">The sequence shown here is derived from an EMBL/GenBank/DDBJ whole genome shotgun (WGS) entry which is preliminary data.</text>
</comment>
<proteinExistence type="inferred from homology"/>
<feature type="compositionally biased region" description="Basic residues" evidence="6">
    <location>
        <begin position="312"/>
        <end position="324"/>
    </location>
</feature>
<feature type="compositionally biased region" description="Low complexity" evidence="6">
    <location>
        <begin position="291"/>
        <end position="311"/>
    </location>
</feature>
<dbReference type="InterPro" id="IPR004617">
    <property type="entry name" value="ApaH"/>
</dbReference>
<feature type="compositionally biased region" description="Gly residues" evidence="6">
    <location>
        <begin position="335"/>
        <end position="344"/>
    </location>
</feature>
<dbReference type="InterPro" id="IPR029052">
    <property type="entry name" value="Metallo-depent_PP-like"/>
</dbReference>
<dbReference type="EMBL" id="JACIUV010000001">
    <property type="protein sequence ID" value="MBB1115506.1"/>
    <property type="molecule type" value="Genomic_DNA"/>
</dbReference>
<dbReference type="PRINTS" id="PR00114">
    <property type="entry name" value="STPHPHTASE"/>
</dbReference>
<feature type="domain" description="Calcineurin-like phosphoesterase" evidence="7">
    <location>
        <begin position="1"/>
        <end position="155"/>
    </location>
</feature>
<evidence type="ECO:0000256" key="4">
    <source>
        <dbReference type="ARBA" id="ARBA00049417"/>
    </source>
</evidence>
<evidence type="ECO:0000256" key="1">
    <source>
        <dbReference type="ARBA" id="ARBA00003413"/>
    </source>
</evidence>
<dbReference type="SUPFAM" id="SSF56300">
    <property type="entry name" value="Metallo-dependent phosphatases"/>
    <property type="match status" value="1"/>
</dbReference>
<protein>
    <recommendedName>
        <fullName evidence="5">Bis(5'-nucleosyl)-tetraphosphatase, symmetrical</fullName>
        <ecNumber evidence="5">3.6.1.41</ecNumber>
    </recommendedName>
    <alternativeName>
        <fullName evidence="5">Ap4A hydrolase</fullName>
    </alternativeName>
    <alternativeName>
        <fullName evidence="5">Diadenosine 5',5'''-P1,P4-tetraphosphate pyrophosphohydrolase</fullName>
    </alternativeName>
    <alternativeName>
        <fullName evidence="5">Diadenosine tetraphosphatase</fullName>
    </alternativeName>
</protein>
<keyword evidence="3 5" id="KW-0378">Hydrolase</keyword>
<dbReference type="CDD" id="cd07422">
    <property type="entry name" value="MPP_ApaH"/>
    <property type="match status" value="1"/>
</dbReference>
<comment type="function">
    <text evidence="1 5">Hydrolyzes diadenosine 5',5'''-P1,P4-tetraphosphate to yield ADP.</text>
</comment>
<evidence type="ECO:0000256" key="2">
    <source>
        <dbReference type="ARBA" id="ARBA00005419"/>
    </source>
</evidence>
<dbReference type="InterPro" id="IPR006186">
    <property type="entry name" value="Ser/Thr-sp_prot-phosphatase"/>
</dbReference>
<evidence type="ECO:0000259" key="7">
    <source>
        <dbReference type="Pfam" id="PF00149"/>
    </source>
</evidence>
<dbReference type="AlphaFoldDB" id="A0A7W3UX75"/>
<evidence type="ECO:0000256" key="5">
    <source>
        <dbReference type="HAMAP-Rule" id="MF_00199"/>
    </source>
</evidence>
<evidence type="ECO:0000256" key="6">
    <source>
        <dbReference type="SAM" id="MobiDB-lite"/>
    </source>
</evidence>